<reference evidence="2 3" key="1">
    <citation type="journal article" date="2018" name="MBio">
        <title>Comparative Genomics Reveals the Core Gene Toolbox for the Fungus-Insect Symbiosis.</title>
        <authorList>
            <person name="Wang Y."/>
            <person name="Stata M."/>
            <person name="Wang W."/>
            <person name="Stajich J.E."/>
            <person name="White M.M."/>
            <person name="Moncalvo J.M."/>
        </authorList>
    </citation>
    <scope>NUCLEOTIDE SEQUENCE [LARGE SCALE GENOMIC DNA]</scope>
    <source>
        <strain evidence="2 3">SWE-8-4</strain>
    </source>
</reference>
<gene>
    <name evidence="2" type="ORF">BB561_006655</name>
</gene>
<feature type="chain" id="PRO_5015489497" evidence="1">
    <location>
        <begin position="21"/>
        <end position="188"/>
    </location>
</feature>
<dbReference type="Proteomes" id="UP000245383">
    <property type="component" value="Unassembled WGS sequence"/>
</dbReference>
<accession>A0A2T9Y2M2</accession>
<keyword evidence="3" id="KW-1185">Reference proteome</keyword>
<keyword evidence="1" id="KW-0732">Signal</keyword>
<name>A0A2T9Y2M2_9FUNG</name>
<dbReference type="AlphaFoldDB" id="A0A2T9Y2M2"/>
<evidence type="ECO:0000313" key="3">
    <source>
        <dbReference type="Proteomes" id="UP000245383"/>
    </source>
</evidence>
<proteinExistence type="predicted"/>
<dbReference type="EMBL" id="MBFR01000644">
    <property type="protein sequence ID" value="PVU86578.1"/>
    <property type="molecule type" value="Genomic_DNA"/>
</dbReference>
<organism evidence="2 3">
    <name type="scientific">Smittium simulii</name>
    <dbReference type="NCBI Taxonomy" id="133385"/>
    <lineage>
        <taxon>Eukaryota</taxon>
        <taxon>Fungi</taxon>
        <taxon>Fungi incertae sedis</taxon>
        <taxon>Zoopagomycota</taxon>
        <taxon>Kickxellomycotina</taxon>
        <taxon>Harpellomycetes</taxon>
        <taxon>Harpellales</taxon>
        <taxon>Legeriomycetaceae</taxon>
        <taxon>Smittium</taxon>
    </lineage>
</organism>
<feature type="signal peptide" evidence="1">
    <location>
        <begin position="1"/>
        <end position="20"/>
    </location>
</feature>
<evidence type="ECO:0000313" key="2">
    <source>
        <dbReference type="EMBL" id="PVU86578.1"/>
    </source>
</evidence>
<sequence length="188" mass="21220">MVNIVAVFTSLLILQSTANSYREENGALNKNNLLQKKNLGNWRNAVPIKRQILQKRSKDCPMHKHAADKKEGTKLEDLAIVKDKSIDIKSSEVDANGEIKNMDSKINDLIKEGADQEKISKEADKLYTSPIIAMRNEKGMLSVDGVSKFPNFAECEKVIGKEKFVFSNKKDKECECDQKVPQGYRCNE</sequence>
<protein>
    <submittedName>
        <fullName evidence="2">Uncharacterized protein</fullName>
    </submittedName>
</protein>
<comment type="caution">
    <text evidence="2">The sequence shown here is derived from an EMBL/GenBank/DDBJ whole genome shotgun (WGS) entry which is preliminary data.</text>
</comment>
<evidence type="ECO:0000256" key="1">
    <source>
        <dbReference type="SAM" id="SignalP"/>
    </source>
</evidence>